<dbReference type="Pfam" id="PF00126">
    <property type="entry name" value="HTH_1"/>
    <property type="match status" value="1"/>
</dbReference>
<gene>
    <name evidence="6" type="ORF">IX38_12825</name>
</gene>
<dbReference type="GO" id="GO:0000976">
    <property type="term" value="F:transcription cis-regulatory region binding"/>
    <property type="evidence" value="ECO:0007669"/>
    <property type="project" value="TreeGrafter"/>
</dbReference>
<feature type="domain" description="HTH lysR-type" evidence="5">
    <location>
        <begin position="1"/>
        <end position="58"/>
    </location>
</feature>
<comment type="similarity">
    <text evidence="1">Belongs to the LysR transcriptional regulatory family.</text>
</comment>
<dbReference type="InterPro" id="IPR005119">
    <property type="entry name" value="LysR_subst-bd"/>
</dbReference>
<evidence type="ECO:0000256" key="3">
    <source>
        <dbReference type="ARBA" id="ARBA00023125"/>
    </source>
</evidence>
<dbReference type="Pfam" id="PF03466">
    <property type="entry name" value="LysR_substrate"/>
    <property type="match status" value="1"/>
</dbReference>
<keyword evidence="3" id="KW-0238">DNA-binding</keyword>
<dbReference type="PANTHER" id="PTHR30126">
    <property type="entry name" value="HTH-TYPE TRANSCRIPTIONAL REGULATOR"/>
    <property type="match status" value="1"/>
</dbReference>
<dbReference type="PROSITE" id="PS50931">
    <property type="entry name" value="HTH_LYSR"/>
    <property type="match status" value="1"/>
</dbReference>
<dbReference type="Gene3D" id="3.40.190.290">
    <property type="match status" value="1"/>
</dbReference>
<evidence type="ECO:0000259" key="5">
    <source>
        <dbReference type="PROSITE" id="PS50931"/>
    </source>
</evidence>
<sequence length="293" mass="33525">MEFRLLVFYTVARLLSFSKASEELFISQPAVTKHIKELEAKYKVALFERSGNRNVELTAAGKILLNYAEKMKQLSRELGFELNHLSQNFCGELRIGASSTISQYVMPRFLAQFHQKFPEIKIRLTTGNSSEIQQALSTKEINLGIIEDSGKIPEIHYEDFLEDEIVLIGKNFSTGISKQTISVKNLMDYPLVLRENGSGTLEVITEYLLNNHIKISQLQLEMQLGSTEAIKNYVLESDCLAMVSLHSVLKELKESTLKIIELREGKILRKFRFIELHGQNDALSKFFKNFLIR</sequence>
<dbReference type="Proteomes" id="UP000028703">
    <property type="component" value="Unassembled WGS sequence"/>
</dbReference>
<reference evidence="6 7" key="1">
    <citation type="submission" date="2014-07" db="EMBL/GenBank/DDBJ databases">
        <title>Genome of Chryseobacterium luteum DSM 18605.</title>
        <authorList>
            <person name="Stropko S.J."/>
            <person name="Pipes S.E."/>
            <person name="Newman J.D."/>
        </authorList>
    </citation>
    <scope>NUCLEOTIDE SEQUENCE [LARGE SCALE GENOMIC DNA]</scope>
    <source>
        <strain evidence="6 7">DSM 18605</strain>
    </source>
</reference>
<proteinExistence type="inferred from homology"/>
<dbReference type="SUPFAM" id="SSF46785">
    <property type="entry name" value="Winged helix' DNA-binding domain"/>
    <property type="match status" value="1"/>
</dbReference>
<keyword evidence="4" id="KW-0804">Transcription</keyword>
<organism evidence="6 7">
    <name type="scientific">Chryseobacterium luteum</name>
    <dbReference type="NCBI Taxonomy" id="421531"/>
    <lineage>
        <taxon>Bacteria</taxon>
        <taxon>Pseudomonadati</taxon>
        <taxon>Bacteroidota</taxon>
        <taxon>Flavobacteriia</taxon>
        <taxon>Flavobacteriales</taxon>
        <taxon>Weeksellaceae</taxon>
        <taxon>Chryseobacterium group</taxon>
        <taxon>Chryseobacterium</taxon>
    </lineage>
</organism>
<evidence type="ECO:0000256" key="4">
    <source>
        <dbReference type="ARBA" id="ARBA00023163"/>
    </source>
</evidence>
<evidence type="ECO:0000256" key="2">
    <source>
        <dbReference type="ARBA" id="ARBA00023015"/>
    </source>
</evidence>
<keyword evidence="7" id="KW-1185">Reference proteome</keyword>
<dbReference type="PANTHER" id="PTHR30126:SF39">
    <property type="entry name" value="HTH-TYPE TRANSCRIPTIONAL REGULATOR CYSL"/>
    <property type="match status" value="1"/>
</dbReference>
<dbReference type="AlphaFoldDB" id="A0A085ZEH5"/>
<dbReference type="GO" id="GO:0003700">
    <property type="term" value="F:DNA-binding transcription factor activity"/>
    <property type="evidence" value="ECO:0007669"/>
    <property type="project" value="InterPro"/>
</dbReference>
<dbReference type="Gene3D" id="1.10.10.10">
    <property type="entry name" value="Winged helix-like DNA-binding domain superfamily/Winged helix DNA-binding domain"/>
    <property type="match status" value="1"/>
</dbReference>
<name>A0A085ZEH5_9FLAO</name>
<evidence type="ECO:0000256" key="1">
    <source>
        <dbReference type="ARBA" id="ARBA00009437"/>
    </source>
</evidence>
<evidence type="ECO:0000313" key="7">
    <source>
        <dbReference type="Proteomes" id="UP000028703"/>
    </source>
</evidence>
<accession>A0A085ZEH5</accession>
<dbReference type="eggNOG" id="COG0583">
    <property type="taxonomic scope" value="Bacteria"/>
</dbReference>
<dbReference type="InterPro" id="IPR036390">
    <property type="entry name" value="WH_DNA-bd_sf"/>
</dbReference>
<evidence type="ECO:0000313" key="6">
    <source>
        <dbReference type="EMBL" id="KFF02839.1"/>
    </source>
</evidence>
<dbReference type="InterPro" id="IPR000847">
    <property type="entry name" value="LysR_HTH_N"/>
</dbReference>
<dbReference type="PRINTS" id="PR00039">
    <property type="entry name" value="HTHLYSR"/>
</dbReference>
<dbReference type="InterPro" id="IPR036388">
    <property type="entry name" value="WH-like_DNA-bd_sf"/>
</dbReference>
<dbReference type="RefSeq" id="WP_034705353.1">
    <property type="nucleotide sequence ID" value="NZ_JPRO01000010.1"/>
</dbReference>
<keyword evidence="2" id="KW-0805">Transcription regulation</keyword>
<dbReference type="OrthoDB" id="9785745at2"/>
<protein>
    <submittedName>
        <fullName evidence="6">Transcriptional regulator</fullName>
    </submittedName>
</protein>
<comment type="caution">
    <text evidence="6">The sequence shown here is derived from an EMBL/GenBank/DDBJ whole genome shotgun (WGS) entry which is preliminary data.</text>
</comment>
<dbReference type="EMBL" id="JPRO01000010">
    <property type="protein sequence ID" value="KFF02839.1"/>
    <property type="molecule type" value="Genomic_DNA"/>
</dbReference>
<dbReference type="SUPFAM" id="SSF53850">
    <property type="entry name" value="Periplasmic binding protein-like II"/>
    <property type="match status" value="1"/>
</dbReference>
<dbReference type="STRING" id="421531.IX38_12825"/>